<protein>
    <recommendedName>
        <fullName evidence="5">Netrin receptor DCC</fullName>
    </recommendedName>
</protein>
<feature type="transmembrane region" description="Helical" evidence="2">
    <location>
        <begin position="412"/>
        <end position="433"/>
    </location>
</feature>
<keyword evidence="4" id="KW-1185">Reference proteome</keyword>
<gene>
    <name evidence="3" type="ORF">STAS_03703</name>
</gene>
<keyword evidence="2" id="KW-0812">Transmembrane</keyword>
<evidence type="ECO:0000313" key="4">
    <source>
        <dbReference type="Proteomes" id="UP000325081"/>
    </source>
</evidence>
<evidence type="ECO:0000313" key="3">
    <source>
        <dbReference type="EMBL" id="GER27972.1"/>
    </source>
</evidence>
<dbReference type="OrthoDB" id="1923043at2759"/>
<organism evidence="3 4">
    <name type="scientific">Striga asiatica</name>
    <name type="common">Asiatic witchweed</name>
    <name type="synonym">Buchnera asiatica</name>
    <dbReference type="NCBI Taxonomy" id="4170"/>
    <lineage>
        <taxon>Eukaryota</taxon>
        <taxon>Viridiplantae</taxon>
        <taxon>Streptophyta</taxon>
        <taxon>Embryophyta</taxon>
        <taxon>Tracheophyta</taxon>
        <taxon>Spermatophyta</taxon>
        <taxon>Magnoliopsida</taxon>
        <taxon>eudicotyledons</taxon>
        <taxon>Gunneridae</taxon>
        <taxon>Pentapetalae</taxon>
        <taxon>asterids</taxon>
        <taxon>lamiids</taxon>
        <taxon>Lamiales</taxon>
        <taxon>Orobanchaceae</taxon>
        <taxon>Buchnereae</taxon>
        <taxon>Striga</taxon>
    </lineage>
</organism>
<proteinExistence type="predicted"/>
<evidence type="ECO:0008006" key="5">
    <source>
        <dbReference type="Google" id="ProtNLM"/>
    </source>
</evidence>
<keyword evidence="2" id="KW-1133">Transmembrane helix</keyword>
<dbReference type="PANTHER" id="PTHR35490">
    <property type="entry name" value="BACTERIOPHAGE N4 ADSORPTION B PROTEIN"/>
    <property type="match status" value="1"/>
</dbReference>
<dbReference type="EMBL" id="BKCP01002224">
    <property type="protein sequence ID" value="GER27972.1"/>
    <property type="molecule type" value="Genomic_DNA"/>
</dbReference>
<comment type="caution">
    <text evidence="3">The sequence shown here is derived from an EMBL/GenBank/DDBJ whole genome shotgun (WGS) entry which is preliminary data.</text>
</comment>
<keyword evidence="2" id="KW-0472">Membrane</keyword>
<reference evidence="4" key="1">
    <citation type="journal article" date="2019" name="Curr. Biol.">
        <title>Genome Sequence of Striga asiatica Provides Insight into the Evolution of Plant Parasitism.</title>
        <authorList>
            <person name="Yoshida S."/>
            <person name="Kim S."/>
            <person name="Wafula E.K."/>
            <person name="Tanskanen J."/>
            <person name="Kim Y.M."/>
            <person name="Honaas L."/>
            <person name="Yang Z."/>
            <person name="Spallek T."/>
            <person name="Conn C.E."/>
            <person name="Ichihashi Y."/>
            <person name="Cheong K."/>
            <person name="Cui S."/>
            <person name="Der J.P."/>
            <person name="Gundlach H."/>
            <person name="Jiao Y."/>
            <person name="Hori C."/>
            <person name="Ishida J.K."/>
            <person name="Kasahara H."/>
            <person name="Kiba T."/>
            <person name="Kim M.S."/>
            <person name="Koo N."/>
            <person name="Laohavisit A."/>
            <person name="Lee Y.H."/>
            <person name="Lumba S."/>
            <person name="McCourt P."/>
            <person name="Mortimer J.C."/>
            <person name="Mutuku J.M."/>
            <person name="Nomura T."/>
            <person name="Sasaki-Sekimoto Y."/>
            <person name="Seto Y."/>
            <person name="Wang Y."/>
            <person name="Wakatake T."/>
            <person name="Sakakibara H."/>
            <person name="Demura T."/>
            <person name="Yamaguchi S."/>
            <person name="Yoneyama K."/>
            <person name="Manabe R.I."/>
            <person name="Nelson D.C."/>
            <person name="Schulman A.H."/>
            <person name="Timko M.P."/>
            <person name="dePamphilis C.W."/>
            <person name="Choi D."/>
            <person name="Shirasu K."/>
        </authorList>
    </citation>
    <scope>NUCLEOTIDE SEQUENCE [LARGE SCALE GENOMIC DNA]</scope>
    <source>
        <strain evidence="4">cv. UVA1</strain>
    </source>
</reference>
<name>A0A5A7P5E1_STRAF</name>
<accession>A0A5A7P5E1</accession>
<evidence type="ECO:0000256" key="2">
    <source>
        <dbReference type="SAM" id="Phobius"/>
    </source>
</evidence>
<dbReference type="Proteomes" id="UP000325081">
    <property type="component" value="Unassembled WGS sequence"/>
</dbReference>
<feature type="region of interest" description="Disordered" evidence="1">
    <location>
        <begin position="65"/>
        <end position="120"/>
    </location>
</feature>
<evidence type="ECO:0000256" key="1">
    <source>
        <dbReference type="SAM" id="MobiDB-lite"/>
    </source>
</evidence>
<dbReference type="AlphaFoldDB" id="A0A5A7P5E1"/>
<sequence length="455" mass="50956">MSTFTAIAFDRLIEPGASNSTVPARNSLDSKLEWRHSPPNPSQVKETVARTSNLSKEGIIIPVHPKLDNRKNGSSTTATSAVDKKHHWTQISPALYTTPESTPVPDTPSSFPPSPYIINHKRRGPRLVKSLSEDDVVTCKQSADEIKADENGINGSIKVLGYAVENCLNGSCNNGILSQDVENGQEGEKGVVKSFSEFSLQQEDGEADDDNFVDPQESMSVKSICESEGNCGAEQSLNLTMPLTEFYDAWEELSSESEIQLQMPDLETELREIRLSLLMEIEKRKQAEEALCNIQNQWQRICEKLSVVGLTLSVDPTTLLEGEQQLDDPAEELCQQVHLARFVSNSIGRGIAKAEVELEMEAQLKMKNTEIARLLDRLHYYEAMNREMSQRNQEVVETARRLRQRRKRKQKWVWGSIATTVTLGSAFLAYSYFYTGKTSSSQSLPHIHTFDRDAS</sequence>
<dbReference type="PANTHER" id="PTHR35490:SF2">
    <property type="entry name" value="BACTERIOPHAGE N4 ADSORPTION B PROTEIN"/>
    <property type="match status" value="1"/>
</dbReference>